<gene>
    <name evidence="1" type="ORF">H9714_10610</name>
</gene>
<dbReference type="EMBL" id="DWYC01000092">
    <property type="protein sequence ID" value="HJB57986.1"/>
    <property type="molecule type" value="Genomic_DNA"/>
</dbReference>
<comment type="caution">
    <text evidence="1">The sequence shown here is derived from an EMBL/GenBank/DDBJ whole genome shotgun (WGS) entry which is preliminary data.</text>
</comment>
<name>A0A9D2MDD5_9FIRM</name>
<proteinExistence type="predicted"/>
<dbReference type="Proteomes" id="UP000824208">
    <property type="component" value="Unassembled WGS sequence"/>
</dbReference>
<protein>
    <submittedName>
        <fullName evidence="1">Aspartate dehydrogenase</fullName>
    </submittedName>
</protein>
<organism evidence="1 2">
    <name type="scientific">Candidatus Flavonifractor intestinipullorum</name>
    <dbReference type="NCBI Taxonomy" id="2838587"/>
    <lineage>
        <taxon>Bacteria</taxon>
        <taxon>Bacillati</taxon>
        <taxon>Bacillota</taxon>
        <taxon>Clostridia</taxon>
        <taxon>Eubacteriales</taxon>
        <taxon>Oscillospiraceae</taxon>
        <taxon>Flavonifractor</taxon>
    </lineage>
</organism>
<dbReference type="AlphaFoldDB" id="A0A9D2MDD5"/>
<evidence type="ECO:0000313" key="2">
    <source>
        <dbReference type="Proteomes" id="UP000824208"/>
    </source>
</evidence>
<accession>A0A9D2MDD5</accession>
<reference evidence="1" key="1">
    <citation type="journal article" date="2021" name="PeerJ">
        <title>Extensive microbial diversity within the chicken gut microbiome revealed by metagenomics and culture.</title>
        <authorList>
            <person name="Gilroy R."/>
            <person name="Ravi A."/>
            <person name="Getino M."/>
            <person name="Pursley I."/>
            <person name="Horton D.L."/>
            <person name="Alikhan N.F."/>
            <person name="Baker D."/>
            <person name="Gharbi K."/>
            <person name="Hall N."/>
            <person name="Watson M."/>
            <person name="Adriaenssens E.M."/>
            <person name="Foster-Nyarko E."/>
            <person name="Jarju S."/>
            <person name="Secka A."/>
            <person name="Antonio M."/>
            <person name="Oren A."/>
            <person name="Chaudhuri R.R."/>
            <person name="La Ragione R."/>
            <person name="Hildebrand F."/>
            <person name="Pallen M.J."/>
        </authorList>
    </citation>
    <scope>NUCLEOTIDE SEQUENCE</scope>
    <source>
        <strain evidence="1">CHK189-11263</strain>
    </source>
</reference>
<reference evidence="1" key="2">
    <citation type="submission" date="2021-04" db="EMBL/GenBank/DDBJ databases">
        <authorList>
            <person name="Gilroy R."/>
        </authorList>
    </citation>
    <scope>NUCLEOTIDE SEQUENCE</scope>
    <source>
        <strain evidence="1">CHK189-11263</strain>
    </source>
</reference>
<evidence type="ECO:0000313" key="1">
    <source>
        <dbReference type="EMBL" id="HJB57986.1"/>
    </source>
</evidence>
<sequence length="72" mass="8313">MFFQKKREIRTYDRENFRPVVRSSICTGEKAAGFQDVHTGKVTEVMLLRAPGDLEEFRRLYGIGPGEISTIY</sequence>